<accession>A0A7Y0L7P0</accession>
<keyword evidence="2" id="KW-0479">Metal-binding</keyword>
<dbReference type="GO" id="GO:0046872">
    <property type="term" value="F:metal ion binding"/>
    <property type="evidence" value="ECO:0007669"/>
    <property type="project" value="UniProtKB-KW"/>
</dbReference>
<evidence type="ECO:0000313" key="9">
    <source>
        <dbReference type="Proteomes" id="UP000533476"/>
    </source>
</evidence>
<keyword evidence="4 6" id="KW-0862">Zinc</keyword>
<comment type="caution">
    <text evidence="8">The sequence shown here is derived from an EMBL/GenBank/DDBJ whole genome shotgun (WGS) entry which is preliminary data.</text>
</comment>
<comment type="similarity">
    <text evidence="6">Belongs to the peptidase M48 family.</text>
</comment>
<keyword evidence="1 6" id="KW-0645">Protease</keyword>
<evidence type="ECO:0000256" key="5">
    <source>
        <dbReference type="ARBA" id="ARBA00023049"/>
    </source>
</evidence>
<keyword evidence="3 6" id="KW-0378">Hydrolase</keyword>
<sequence length="176" mass="19792">MNRIGQWHLIHDQGERYAFTWGLWRHHIAISESLWHALDNPARTAVLHHEAAHARVRDPLQQAILQVLSEALHPLGLRSLYKRYLVRREITADAAAVAACQGDDLPLLTALQAAVNSAPRQASRVGLAGALEARIQYFNTHQIPAWLDSTIQFHLIVSVAALALTVTEGWLVWCHW</sequence>
<dbReference type="Gene3D" id="3.30.2010.10">
    <property type="entry name" value="Metalloproteases ('zincins'), catalytic domain"/>
    <property type="match status" value="1"/>
</dbReference>
<name>A0A7Y0L7P0_9FIRM</name>
<dbReference type="InterPro" id="IPR001915">
    <property type="entry name" value="Peptidase_M48"/>
</dbReference>
<evidence type="ECO:0000256" key="3">
    <source>
        <dbReference type="ARBA" id="ARBA00022801"/>
    </source>
</evidence>
<comment type="cofactor">
    <cofactor evidence="6">
        <name>Zn(2+)</name>
        <dbReference type="ChEBI" id="CHEBI:29105"/>
    </cofactor>
    <text evidence="6">Binds 1 zinc ion per subunit.</text>
</comment>
<dbReference type="EMBL" id="JABBVZ010000159">
    <property type="protein sequence ID" value="NMP24839.1"/>
    <property type="molecule type" value="Genomic_DNA"/>
</dbReference>
<proteinExistence type="inferred from homology"/>
<reference evidence="8 9" key="1">
    <citation type="submission" date="2020-04" db="EMBL/GenBank/DDBJ databases">
        <authorList>
            <person name="Zhang R."/>
            <person name="Schippers A."/>
        </authorList>
    </citation>
    <scope>NUCLEOTIDE SEQUENCE [LARGE SCALE GENOMIC DNA]</scope>
    <source>
        <strain evidence="8 9">DSM 109850</strain>
    </source>
</reference>
<dbReference type="Pfam" id="PF01435">
    <property type="entry name" value="Peptidase_M48"/>
    <property type="match status" value="1"/>
</dbReference>
<protein>
    <submittedName>
        <fullName evidence="8">M48 family metalloprotease</fullName>
    </submittedName>
</protein>
<evidence type="ECO:0000313" key="8">
    <source>
        <dbReference type="EMBL" id="NMP24839.1"/>
    </source>
</evidence>
<dbReference type="GO" id="GO:0006508">
    <property type="term" value="P:proteolysis"/>
    <property type="evidence" value="ECO:0007669"/>
    <property type="project" value="UniProtKB-KW"/>
</dbReference>
<evidence type="ECO:0000256" key="2">
    <source>
        <dbReference type="ARBA" id="ARBA00022723"/>
    </source>
</evidence>
<evidence type="ECO:0000259" key="7">
    <source>
        <dbReference type="Pfam" id="PF01435"/>
    </source>
</evidence>
<dbReference type="PANTHER" id="PTHR34978:SF3">
    <property type="entry name" value="SLR0241 PROTEIN"/>
    <property type="match status" value="1"/>
</dbReference>
<organism evidence="8 9">
    <name type="scientific">Sulfobacillus harzensis</name>
    <dbReference type="NCBI Taxonomy" id="2729629"/>
    <lineage>
        <taxon>Bacteria</taxon>
        <taxon>Bacillati</taxon>
        <taxon>Bacillota</taxon>
        <taxon>Clostridia</taxon>
        <taxon>Eubacteriales</taxon>
        <taxon>Clostridiales Family XVII. Incertae Sedis</taxon>
        <taxon>Sulfobacillus</taxon>
    </lineage>
</organism>
<dbReference type="GO" id="GO:0004222">
    <property type="term" value="F:metalloendopeptidase activity"/>
    <property type="evidence" value="ECO:0007669"/>
    <property type="project" value="InterPro"/>
</dbReference>
<feature type="domain" description="Peptidase M48" evidence="7">
    <location>
        <begin position="9"/>
        <end position="91"/>
    </location>
</feature>
<evidence type="ECO:0000256" key="6">
    <source>
        <dbReference type="RuleBase" id="RU003983"/>
    </source>
</evidence>
<keyword evidence="9" id="KW-1185">Reference proteome</keyword>
<dbReference type="InterPro" id="IPR052173">
    <property type="entry name" value="Beta-lactam_resp_regulator"/>
</dbReference>
<evidence type="ECO:0000256" key="4">
    <source>
        <dbReference type="ARBA" id="ARBA00022833"/>
    </source>
</evidence>
<dbReference type="AlphaFoldDB" id="A0A7Y0L7P0"/>
<dbReference type="PANTHER" id="PTHR34978">
    <property type="entry name" value="POSSIBLE SENSOR-TRANSDUCER PROTEIN BLAR"/>
    <property type="match status" value="1"/>
</dbReference>
<keyword evidence="5 6" id="KW-0482">Metalloprotease</keyword>
<evidence type="ECO:0000256" key="1">
    <source>
        <dbReference type="ARBA" id="ARBA00022670"/>
    </source>
</evidence>
<gene>
    <name evidence="8" type="ORF">HIJ39_21250</name>
</gene>
<dbReference type="Proteomes" id="UP000533476">
    <property type="component" value="Unassembled WGS sequence"/>
</dbReference>